<gene>
    <name evidence="1" type="ORF">BAOM_1188</name>
</gene>
<dbReference type="KEGG" id="pasa:BAOM_1188"/>
<dbReference type="Proteomes" id="UP000283095">
    <property type="component" value="Chromosome"/>
</dbReference>
<protein>
    <submittedName>
        <fullName evidence="1">Uncharacterized protein</fullName>
    </submittedName>
</protein>
<evidence type="ECO:0000313" key="1">
    <source>
        <dbReference type="EMBL" id="AZV41799.1"/>
    </source>
</evidence>
<name>A0A3T0KN31_9BACI</name>
<dbReference type="EMBL" id="CP026095">
    <property type="protein sequence ID" value="AZV41799.1"/>
    <property type="molecule type" value="Genomic_DNA"/>
</dbReference>
<dbReference type="RefSeq" id="WP_127759417.1">
    <property type="nucleotide sequence ID" value="NZ_CP026095.1"/>
</dbReference>
<proteinExistence type="predicted"/>
<evidence type="ECO:0000313" key="2">
    <source>
        <dbReference type="Proteomes" id="UP000283095"/>
    </source>
</evidence>
<dbReference type="OrthoDB" id="2706316at2"/>
<reference evidence="1 2" key="1">
    <citation type="submission" date="2018-01" db="EMBL/GenBank/DDBJ databases">
        <title>Bacillus asahii Genome sequencing and assembly.</title>
        <authorList>
            <person name="Jiang H."/>
            <person name="Feng Y."/>
            <person name="Zhao F."/>
            <person name="Lin X."/>
        </authorList>
    </citation>
    <scope>NUCLEOTIDE SEQUENCE [LARGE SCALE GENOMIC DNA]</scope>
    <source>
        <strain evidence="1 2">OM18</strain>
    </source>
</reference>
<accession>A0A3T0KN31</accession>
<organism evidence="1 2">
    <name type="scientific">Peribacillus asahii</name>
    <dbReference type="NCBI Taxonomy" id="228899"/>
    <lineage>
        <taxon>Bacteria</taxon>
        <taxon>Bacillati</taxon>
        <taxon>Bacillota</taxon>
        <taxon>Bacilli</taxon>
        <taxon>Bacillales</taxon>
        <taxon>Bacillaceae</taxon>
        <taxon>Peribacillus</taxon>
    </lineage>
</organism>
<dbReference type="AlphaFoldDB" id="A0A3T0KN31"/>
<sequence length="99" mass="11881">MGYIAPVTPYDYIQYANRTFGTVRRDKVVNRTMAAPPIKPYVREEIEGEHFMKHQWNRQQHDRRQKYENSLYVNRVHPKMIENTKARITGKGLYINELI</sequence>